<dbReference type="RefSeq" id="WP_068702202.1">
    <property type="nucleotide sequence ID" value="NZ_JAUOSG010000001.1"/>
</dbReference>
<comment type="caution">
    <text evidence="2">The sequence shown here is derived from an EMBL/GenBank/DDBJ whole genome shotgun (WGS) entry which is preliminary data.</text>
</comment>
<feature type="transmembrane region" description="Helical" evidence="1">
    <location>
        <begin position="5"/>
        <end position="22"/>
    </location>
</feature>
<feature type="transmembrane region" description="Helical" evidence="1">
    <location>
        <begin position="34"/>
        <end position="56"/>
    </location>
</feature>
<keyword evidence="1" id="KW-1133">Transmembrane helix</keyword>
<feature type="transmembrane region" description="Helical" evidence="1">
    <location>
        <begin position="68"/>
        <end position="86"/>
    </location>
</feature>
<evidence type="ECO:0000313" key="3">
    <source>
        <dbReference type="Proteomes" id="UP000093186"/>
    </source>
</evidence>
<proteinExistence type="predicted"/>
<organism evidence="2 3">
    <name type="scientific">Tenacibaculum soleae</name>
    <dbReference type="NCBI Taxonomy" id="447689"/>
    <lineage>
        <taxon>Bacteria</taxon>
        <taxon>Pseudomonadati</taxon>
        <taxon>Bacteroidota</taxon>
        <taxon>Flavobacteriia</taxon>
        <taxon>Flavobacteriales</taxon>
        <taxon>Flavobacteriaceae</taxon>
        <taxon>Tenacibaculum</taxon>
    </lineage>
</organism>
<name>A0A1B9Y1H7_9FLAO</name>
<gene>
    <name evidence="2" type="ORF">BA195_02755</name>
</gene>
<dbReference type="EMBL" id="MAKX01000001">
    <property type="protein sequence ID" value="OCK43640.1"/>
    <property type="molecule type" value="Genomic_DNA"/>
</dbReference>
<keyword evidence="3" id="KW-1185">Reference proteome</keyword>
<dbReference type="STRING" id="447689.BA195_02755"/>
<protein>
    <submittedName>
        <fullName evidence="2">Uncharacterized protein</fullName>
    </submittedName>
</protein>
<keyword evidence="1" id="KW-0472">Membrane</keyword>
<dbReference type="InterPro" id="IPR046166">
    <property type="entry name" value="DUF6168"/>
</dbReference>
<dbReference type="OrthoDB" id="981687at2"/>
<dbReference type="AlphaFoldDB" id="A0A1B9Y1H7"/>
<evidence type="ECO:0000313" key="2">
    <source>
        <dbReference type="EMBL" id="OCK43640.1"/>
    </source>
</evidence>
<dbReference type="Pfam" id="PF19665">
    <property type="entry name" value="DUF6168"/>
    <property type="match status" value="1"/>
</dbReference>
<dbReference type="Proteomes" id="UP000093186">
    <property type="component" value="Unassembled WGS sequence"/>
</dbReference>
<sequence length="126" mass="14465">MIKRILYLILTVIILFLVSYSVHEYVLTLKEVNLPYSLLSIYIFHVIATIIIYVSLEFLADNLPNEAGYGYLAFMLLKIGFFLLIFQDTVFGEEKLVKLEKVSLVIPLFIFLATEAIVVSKLLNNK</sequence>
<keyword evidence="1" id="KW-0812">Transmembrane</keyword>
<evidence type="ECO:0000256" key="1">
    <source>
        <dbReference type="SAM" id="Phobius"/>
    </source>
</evidence>
<accession>A0A1B9Y1H7</accession>
<reference evidence="2 3" key="1">
    <citation type="submission" date="2016-06" db="EMBL/GenBank/DDBJ databases">
        <title>Draft Genome Sequence of Tenacibaculum soleae UCD-KL19.</title>
        <authorList>
            <person name="Eisen J.A."/>
            <person name="Coil D.A."/>
            <person name="Lujan K.M."/>
        </authorList>
    </citation>
    <scope>NUCLEOTIDE SEQUENCE [LARGE SCALE GENOMIC DNA]</scope>
    <source>
        <strain evidence="2 3">UCD-KL19</strain>
    </source>
</reference>
<feature type="transmembrane region" description="Helical" evidence="1">
    <location>
        <begin position="106"/>
        <end position="123"/>
    </location>
</feature>